<evidence type="ECO:0000313" key="1">
    <source>
        <dbReference type="EMBL" id="TCK59957.1"/>
    </source>
</evidence>
<comment type="caution">
    <text evidence="1">The sequence shown here is derived from an EMBL/GenBank/DDBJ whole genome shotgun (WGS) entry which is preliminary data.</text>
</comment>
<proteinExistence type="predicted"/>
<keyword evidence="2" id="KW-1185">Reference proteome</keyword>
<reference evidence="1 2" key="1">
    <citation type="submission" date="2019-03" db="EMBL/GenBank/DDBJ databases">
        <title>Genomic Encyclopedia of Type Strains, Phase IV (KMG-IV): sequencing the most valuable type-strain genomes for metagenomic binning, comparative biology and taxonomic classification.</title>
        <authorList>
            <person name="Goeker M."/>
        </authorList>
    </citation>
    <scope>NUCLEOTIDE SEQUENCE [LARGE SCALE GENOMIC DNA]</scope>
    <source>
        <strain evidence="1 2">DSM 24984</strain>
    </source>
</reference>
<accession>A0A4R1K7F3</accession>
<name>A0A4R1K7F3_9BACT</name>
<dbReference type="RefSeq" id="WP_132874106.1">
    <property type="nucleotide sequence ID" value="NZ_JBLJBI010000131.1"/>
</dbReference>
<gene>
    <name evidence="1" type="ORF">C8D98_2128</name>
</gene>
<dbReference type="AlphaFoldDB" id="A0A4R1K7F3"/>
<sequence>MGKTYDIADNLVKMAEKLKYGDHSAKDKVLEYAGKLISEEFGSTSIYMQKLGMIVFSARDMSGLSFDDAKEVSRDKYVFQEGVKRLVALLEQVRSSIGEPAKLEGDFVVVQARDKNSLTRITSYIKAKGYNTIVISDTDDWKEKLDELLP</sequence>
<organism evidence="1 2">
    <name type="scientific">Seleniivibrio woodruffii</name>
    <dbReference type="NCBI Taxonomy" id="1078050"/>
    <lineage>
        <taxon>Bacteria</taxon>
        <taxon>Pseudomonadati</taxon>
        <taxon>Deferribacterota</taxon>
        <taxon>Deferribacteres</taxon>
        <taxon>Deferribacterales</taxon>
        <taxon>Geovibrionaceae</taxon>
        <taxon>Seleniivibrio</taxon>
    </lineage>
</organism>
<dbReference type="OrthoDB" id="9930350at2"/>
<dbReference type="Proteomes" id="UP000294614">
    <property type="component" value="Unassembled WGS sequence"/>
</dbReference>
<evidence type="ECO:0000313" key="2">
    <source>
        <dbReference type="Proteomes" id="UP000294614"/>
    </source>
</evidence>
<dbReference type="EMBL" id="SMGG01000005">
    <property type="protein sequence ID" value="TCK59957.1"/>
    <property type="molecule type" value="Genomic_DNA"/>
</dbReference>
<protein>
    <submittedName>
        <fullName evidence="1">Uncharacterized protein</fullName>
    </submittedName>
</protein>